<dbReference type="Proteomes" id="UP000076154">
    <property type="component" value="Unassembled WGS sequence"/>
</dbReference>
<evidence type="ECO:0000256" key="1">
    <source>
        <dbReference type="SAM" id="Phobius"/>
    </source>
</evidence>
<evidence type="ECO:0000313" key="3">
    <source>
        <dbReference type="Proteomes" id="UP000076154"/>
    </source>
</evidence>
<sequence>MGAKFLCCLPLRLGVLVISFIQFVVTGAVAGFLWWILYYADSHNRMSALRMQLLNPILSFLIQVSELTSKMKASLLVAGIVYTAVAIISLTGFVGALMKRLGGIKAYLWVLGAALGFQIGTAVFTLISYYRYRGSSGKDCNVKDANLGTIDICEAYARVPQGAMIASVIVPILVQAYACYVVTAYGNRLIQKKAQHSSMAMNSNPPYTSVAPTEETYPLSQPNVIYPYSDSANSFGVKGQPHDGSNHV</sequence>
<dbReference type="InParanoid" id="A0A369JTR3"/>
<name>A0A369JTR3_HYPMA</name>
<organism evidence="2 3">
    <name type="scientific">Hypsizygus marmoreus</name>
    <name type="common">White beech mushroom</name>
    <name type="synonym">Agaricus marmoreus</name>
    <dbReference type="NCBI Taxonomy" id="39966"/>
    <lineage>
        <taxon>Eukaryota</taxon>
        <taxon>Fungi</taxon>
        <taxon>Dikarya</taxon>
        <taxon>Basidiomycota</taxon>
        <taxon>Agaricomycotina</taxon>
        <taxon>Agaricomycetes</taxon>
        <taxon>Agaricomycetidae</taxon>
        <taxon>Agaricales</taxon>
        <taxon>Tricholomatineae</taxon>
        <taxon>Lyophyllaceae</taxon>
        <taxon>Hypsizygus</taxon>
    </lineage>
</organism>
<keyword evidence="1" id="KW-0472">Membrane</keyword>
<keyword evidence="1" id="KW-1133">Transmembrane helix</keyword>
<dbReference type="AlphaFoldDB" id="A0A369JTR3"/>
<feature type="transmembrane region" description="Helical" evidence="1">
    <location>
        <begin position="73"/>
        <end position="94"/>
    </location>
</feature>
<feature type="transmembrane region" description="Helical" evidence="1">
    <location>
        <begin position="164"/>
        <end position="185"/>
    </location>
</feature>
<feature type="transmembrane region" description="Helical" evidence="1">
    <location>
        <begin position="12"/>
        <end position="37"/>
    </location>
</feature>
<proteinExistence type="predicted"/>
<protein>
    <submittedName>
        <fullName evidence="2">Uncharacterized protein</fullName>
    </submittedName>
</protein>
<evidence type="ECO:0000313" key="2">
    <source>
        <dbReference type="EMBL" id="RDB24742.1"/>
    </source>
</evidence>
<dbReference type="EMBL" id="LUEZ02000041">
    <property type="protein sequence ID" value="RDB24742.1"/>
    <property type="molecule type" value="Genomic_DNA"/>
</dbReference>
<dbReference type="STRING" id="39966.A0A369JTR3"/>
<keyword evidence="3" id="KW-1185">Reference proteome</keyword>
<reference evidence="2" key="1">
    <citation type="submission" date="2018-04" db="EMBL/GenBank/DDBJ databases">
        <title>Whole genome sequencing of Hypsizygus marmoreus.</title>
        <authorList>
            <person name="Choi I.-G."/>
            <person name="Min B."/>
            <person name="Kim J.-G."/>
            <person name="Kim S."/>
            <person name="Oh Y.-L."/>
            <person name="Kong W.-S."/>
            <person name="Park H."/>
            <person name="Jeong J."/>
            <person name="Song E.-S."/>
        </authorList>
    </citation>
    <scope>NUCLEOTIDE SEQUENCE [LARGE SCALE GENOMIC DNA]</scope>
    <source>
        <strain evidence="2">51987-8</strain>
    </source>
</reference>
<keyword evidence="1" id="KW-0812">Transmembrane</keyword>
<gene>
    <name evidence="2" type="ORF">Hypma_007945</name>
</gene>
<comment type="caution">
    <text evidence="2">The sequence shown here is derived from an EMBL/GenBank/DDBJ whole genome shotgun (WGS) entry which is preliminary data.</text>
</comment>
<accession>A0A369JTR3</accession>
<dbReference type="OrthoDB" id="7862095at2759"/>
<feature type="transmembrane region" description="Helical" evidence="1">
    <location>
        <begin position="106"/>
        <end position="129"/>
    </location>
</feature>